<gene>
    <name evidence="5" type="ORF">CHARACLAT_010356</name>
</gene>
<evidence type="ECO:0000256" key="4">
    <source>
        <dbReference type="SAM" id="MobiDB-lite"/>
    </source>
</evidence>
<keyword evidence="2" id="KW-0547">Nucleotide-binding</keyword>
<evidence type="ECO:0000313" key="5">
    <source>
        <dbReference type="EMBL" id="MED6290170.1"/>
    </source>
</evidence>
<dbReference type="PANTHER" id="PTHR47978">
    <property type="match status" value="1"/>
</dbReference>
<dbReference type="Gene3D" id="3.40.50.300">
    <property type="entry name" value="P-loop containing nucleotide triphosphate hydrolases"/>
    <property type="match status" value="1"/>
</dbReference>
<name>A0ABU7ETL6_9TELE</name>
<dbReference type="SMART" id="SM00174">
    <property type="entry name" value="RHO"/>
    <property type="match status" value="1"/>
</dbReference>
<sequence length="658" mass="70888">LQLWDTAGQERFRKSMVQHYYRNVHAVLFVYDVTCPASFNGLTAWVEECRQNSLGHEVPRFLIGNKSDLRDASRTDCQVSQELAMKLAKAHGMVFFETSAKNPPKKHINGRRGEREDLFQQSKVEDIVTAVGTTLKRHKTPLTAYSPAYRGKYRQCVDNRTRSGECHRQEVKEADMRSVIEETSDDISNSTLPSAAEAFVQVLHINALALIIIRGRVFASERGVLFITSIAQRAWQRVGPLARWLIKPISKTTAPVRHMAFGIPGGSSNLAYVVLCGGGLTAAVVYAYKTVNGDTERYEDRLANMSSKEKAEVTPEAVSPAVEPAAAEEEPAPGAEITAESIPASPEPVAETSAEPTPEAAVEEPAAGEVSEADVTEASAEPADAEGPAPVAVEETAPEAAPEVASEAPAEDASATENAAGKALGSSTLEIINSFVDEESLVNALHQMSADGNDLNSLEGVWEPEALGAVSELSTKETAEAAVDSEEENQLRLRKEEEEEKAASFPEVEDNTMMPDSAPKEAISSSEAYPEDSFSSDEAWHAEEVIVTAEVTKEEEETKSEEIKFGTVGKTTQLAAASTKPNLEVLSAAEPESPSSMGPVDKEEPCHNCHNCPLSNKAPPPALGEDMPAMDLAQEAKDKSSPLTKQPMENEVVATAQS</sequence>
<comment type="similarity">
    <text evidence="1">Belongs to the small GTPase superfamily. Rab family.</text>
</comment>
<feature type="region of interest" description="Disordered" evidence="4">
    <location>
        <begin position="575"/>
        <end position="658"/>
    </location>
</feature>
<feature type="compositionally biased region" description="Low complexity" evidence="4">
    <location>
        <begin position="377"/>
        <end position="417"/>
    </location>
</feature>
<comment type="caution">
    <text evidence="5">The sequence shown here is derived from an EMBL/GenBank/DDBJ whole genome shotgun (WGS) entry which is preliminary data.</text>
</comment>
<feature type="compositionally biased region" description="Low complexity" evidence="4">
    <location>
        <begin position="332"/>
        <end position="370"/>
    </location>
</feature>
<feature type="region of interest" description="Disordered" evidence="4">
    <location>
        <begin position="473"/>
        <end position="542"/>
    </location>
</feature>
<evidence type="ECO:0000256" key="1">
    <source>
        <dbReference type="ARBA" id="ARBA00006270"/>
    </source>
</evidence>
<accession>A0ABU7ETL6</accession>
<proteinExistence type="inferred from homology"/>
<dbReference type="SMART" id="SM00173">
    <property type="entry name" value="RAS"/>
    <property type="match status" value="1"/>
</dbReference>
<dbReference type="EMBL" id="JAHUTJ010066238">
    <property type="protein sequence ID" value="MED6290170.1"/>
    <property type="molecule type" value="Genomic_DNA"/>
</dbReference>
<dbReference type="InterPro" id="IPR005225">
    <property type="entry name" value="Small_GTP-bd"/>
</dbReference>
<organism evidence="5 6">
    <name type="scientific">Characodon lateralis</name>
    <dbReference type="NCBI Taxonomy" id="208331"/>
    <lineage>
        <taxon>Eukaryota</taxon>
        <taxon>Metazoa</taxon>
        <taxon>Chordata</taxon>
        <taxon>Craniata</taxon>
        <taxon>Vertebrata</taxon>
        <taxon>Euteleostomi</taxon>
        <taxon>Actinopterygii</taxon>
        <taxon>Neopterygii</taxon>
        <taxon>Teleostei</taxon>
        <taxon>Neoteleostei</taxon>
        <taxon>Acanthomorphata</taxon>
        <taxon>Ovalentaria</taxon>
        <taxon>Atherinomorphae</taxon>
        <taxon>Cyprinodontiformes</taxon>
        <taxon>Goodeidae</taxon>
        <taxon>Characodon</taxon>
    </lineage>
</organism>
<evidence type="ECO:0000256" key="3">
    <source>
        <dbReference type="ARBA" id="ARBA00023134"/>
    </source>
</evidence>
<dbReference type="InterPro" id="IPR027417">
    <property type="entry name" value="P-loop_NTPase"/>
</dbReference>
<evidence type="ECO:0000313" key="6">
    <source>
        <dbReference type="Proteomes" id="UP001352852"/>
    </source>
</evidence>
<dbReference type="SUPFAM" id="SSF52540">
    <property type="entry name" value="P-loop containing nucleoside triphosphate hydrolases"/>
    <property type="match status" value="1"/>
</dbReference>
<dbReference type="InterPro" id="IPR001806">
    <property type="entry name" value="Small_GTPase"/>
</dbReference>
<keyword evidence="3" id="KW-0342">GTP-binding</keyword>
<dbReference type="PROSITE" id="PS51421">
    <property type="entry name" value="RAS"/>
    <property type="match status" value="1"/>
</dbReference>
<dbReference type="Proteomes" id="UP001352852">
    <property type="component" value="Unassembled WGS sequence"/>
</dbReference>
<evidence type="ECO:0000256" key="2">
    <source>
        <dbReference type="ARBA" id="ARBA00022741"/>
    </source>
</evidence>
<keyword evidence="6" id="KW-1185">Reference proteome</keyword>
<dbReference type="PROSITE" id="PS51419">
    <property type="entry name" value="RAB"/>
    <property type="match status" value="1"/>
</dbReference>
<feature type="region of interest" description="Disordered" evidence="4">
    <location>
        <begin position="305"/>
        <end position="421"/>
    </location>
</feature>
<reference evidence="5 6" key="1">
    <citation type="submission" date="2021-06" db="EMBL/GenBank/DDBJ databases">
        <authorList>
            <person name="Palmer J.M."/>
        </authorList>
    </citation>
    <scope>NUCLEOTIDE SEQUENCE [LARGE SCALE GENOMIC DNA]</scope>
    <source>
        <strain evidence="5 6">CL_MEX2019</strain>
        <tissue evidence="5">Muscle</tissue>
    </source>
</reference>
<dbReference type="SMART" id="SM00175">
    <property type="entry name" value="RAB"/>
    <property type="match status" value="1"/>
</dbReference>
<feature type="compositionally biased region" description="Low complexity" evidence="4">
    <location>
        <begin position="314"/>
        <end position="325"/>
    </location>
</feature>
<protein>
    <submittedName>
        <fullName evidence="5">Uncharacterized protein</fullName>
    </submittedName>
</protein>
<dbReference type="NCBIfam" id="TIGR00231">
    <property type="entry name" value="small_GTP"/>
    <property type="match status" value="1"/>
</dbReference>
<feature type="non-terminal residue" evidence="5">
    <location>
        <position position="1"/>
    </location>
</feature>
<dbReference type="Pfam" id="PF00071">
    <property type="entry name" value="Ras"/>
    <property type="match status" value="1"/>
</dbReference>